<dbReference type="OrthoDB" id="2688668at2759"/>
<organism evidence="1 2">
    <name type="scientific">Paxillus involutus ATCC 200175</name>
    <dbReference type="NCBI Taxonomy" id="664439"/>
    <lineage>
        <taxon>Eukaryota</taxon>
        <taxon>Fungi</taxon>
        <taxon>Dikarya</taxon>
        <taxon>Basidiomycota</taxon>
        <taxon>Agaricomycotina</taxon>
        <taxon>Agaricomycetes</taxon>
        <taxon>Agaricomycetidae</taxon>
        <taxon>Boletales</taxon>
        <taxon>Paxilineae</taxon>
        <taxon>Paxillaceae</taxon>
        <taxon>Paxillus</taxon>
    </lineage>
</organism>
<keyword evidence="2" id="KW-1185">Reference proteome</keyword>
<protein>
    <submittedName>
        <fullName evidence="1">Uncharacterized protein</fullName>
    </submittedName>
</protein>
<dbReference type="AlphaFoldDB" id="A0A0C9T3P4"/>
<reference evidence="1 2" key="1">
    <citation type="submission" date="2014-06" db="EMBL/GenBank/DDBJ databases">
        <authorList>
            <consortium name="DOE Joint Genome Institute"/>
            <person name="Kuo A."/>
            <person name="Kohler A."/>
            <person name="Nagy L.G."/>
            <person name="Floudas D."/>
            <person name="Copeland A."/>
            <person name="Barry K.W."/>
            <person name="Cichocki N."/>
            <person name="Veneault-Fourrey C."/>
            <person name="LaButti K."/>
            <person name="Lindquist E.A."/>
            <person name="Lipzen A."/>
            <person name="Lundell T."/>
            <person name="Morin E."/>
            <person name="Murat C."/>
            <person name="Sun H."/>
            <person name="Tunlid A."/>
            <person name="Henrissat B."/>
            <person name="Grigoriev I.V."/>
            <person name="Hibbett D.S."/>
            <person name="Martin F."/>
            <person name="Nordberg H.P."/>
            <person name="Cantor M.N."/>
            <person name="Hua S.X."/>
        </authorList>
    </citation>
    <scope>NUCLEOTIDE SEQUENCE [LARGE SCALE GENOMIC DNA]</scope>
    <source>
        <strain evidence="1 2">ATCC 200175</strain>
    </source>
</reference>
<proteinExistence type="predicted"/>
<sequence>MSDLVPAFSAPKHKCLPFEACTIQLSDIGRHFHAFPKGTFCARFTPPAPPPFVMCFYATHPLYWQWTTKTGPNAGKSFKVPTVPTHCPKGSPKAIFWLVNTFHSFKAHLAPSVLQGNKVPKLLLHLYQSNMVLHMRTQMRAQPPSDPIPITSQLPQPQRSPLKTLSPLDAVLHSPPTITPPISTSSSAVSSELESIKRLYAMQVAITVNLQAELDGQAATQVRSAFALNHPIQCVSLAAACFKTSLGASSPLKTTYLQ</sequence>
<accession>A0A0C9T3P4</accession>
<dbReference type="HOGENOM" id="CLU_1086098_0_0_1"/>
<evidence type="ECO:0000313" key="2">
    <source>
        <dbReference type="Proteomes" id="UP000053647"/>
    </source>
</evidence>
<dbReference type="EMBL" id="KN819413">
    <property type="protein sequence ID" value="KIJ10210.1"/>
    <property type="molecule type" value="Genomic_DNA"/>
</dbReference>
<evidence type="ECO:0000313" key="1">
    <source>
        <dbReference type="EMBL" id="KIJ10210.1"/>
    </source>
</evidence>
<reference evidence="2" key="2">
    <citation type="submission" date="2015-01" db="EMBL/GenBank/DDBJ databases">
        <title>Evolutionary Origins and Diversification of the Mycorrhizal Mutualists.</title>
        <authorList>
            <consortium name="DOE Joint Genome Institute"/>
            <consortium name="Mycorrhizal Genomics Consortium"/>
            <person name="Kohler A."/>
            <person name="Kuo A."/>
            <person name="Nagy L.G."/>
            <person name="Floudas D."/>
            <person name="Copeland A."/>
            <person name="Barry K.W."/>
            <person name="Cichocki N."/>
            <person name="Veneault-Fourrey C."/>
            <person name="LaButti K."/>
            <person name="Lindquist E.A."/>
            <person name="Lipzen A."/>
            <person name="Lundell T."/>
            <person name="Morin E."/>
            <person name="Murat C."/>
            <person name="Riley R."/>
            <person name="Ohm R."/>
            <person name="Sun H."/>
            <person name="Tunlid A."/>
            <person name="Henrissat B."/>
            <person name="Grigoriev I.V."/>
            <person name="Hibbett D.S."/>
            <person name="Martin F."/>
        </authorList>
    </citation>
    <scope>NUCLEOTIDE SEQUENCE [LARGE SCALE GENOMIC DNA]</scope>
    <source>
        <strain evidence="2">ATCC 200175</strain>
    </source>
</reference>
<name>A0A0C9T3P4_PAXIN</name>
<dbReference type="Proteomes" id="UP000053647">
    <property type="component" value="Unassembled WGS sequence"/>
</dbReference>
<gene>
    <name evidence="1" type="ORF">PAXINDRAFT_16779</name>
</gene>